<evidence type="ECO:0000313" key="1">
    <source>
        <dbReference type="EMBL" id="JAH36127.1"/>
    </source>
</evidence>
<dbReference type="EMBL" id="GBXM01072450">
    <property type="protein sequence ID" value="JAH36127.1"/>
    <property type="molecule type" value="Transcribed_RNA"/>
</dbReference>
<protein>
    <submittedName>
        <fullName evidence="1">Uncharacterized protein</fullName>
    </submittedName>
</protein>
<organism evidence="1">
    <name type="scientific">Anguilla anguilla</name>
    <name type="common">European freshwater eel</name>
    <name type="synonym">Muraena anguilla</name>
    <dbReference type="NCBI Taxonomy" id="7936"/>
    <lineage>
        <taxon>Eukaryota</taxon>
        <taxon>Metazoa</taxon>
        <taxon>Chordata</taxon>
        <taxon>Craniata</taxon>
        <taxon>Vertebrata</taxon>
        <taxon>Euteleostomi</taxon>
        <taxon>Actinopterygii</taxon>
        <taxon>Neopterygii</taxon>
        <taxon>Teleostei</taxon>
        <taxon>Anguilliformes</taxon>
        <taxon>Anguillidae</taxon>
        <taxon>Anguilla</taxon>
    </lineage>
</organism>
<accession>A0A0E9S4I1</accession>
<name>A0A0E9S4I1_ANGAN</name>
<proteinExistence type="predicted"/>
<dbReference type="AlphaFoldDB" id="A0A0E9S4I1"/>
<sequence length="69" mass="8050">MPFKCWYFCDQRQGAHSSKCMAQVENGLDYVEYIISGRVADGFIHSQLKPCAASFHDQTLQWKTMIRIY</sequence>
<reference evidence="1" key="2">
    <citation type="journal article" date="2015" name="Fish Shellfish Immunol.">
        <title>Early steps in the European eel (Anguilla anguilla)-Vibrio vulnificus interaction in the gills: Role of the RtxA13 toxin.</title>
        <authorList>
            <person name="Callol A."/>
            <person name="Pajuelo D."/>
            <person name="Ebbesson L."/>
            <person name="Teles M."/>
            <person name="MacKenzie S."/>
            <person name="Amaro C."/>
        </authorList>
    </citation>
    <scope>NUCLEOTIDE SEQUENCE</scope>
</reference>
<reference evidence="1" key="1">
    <citation type="submission" date="2014-11" db="EMBL/GenBank/DDBJ databases">
        <authorList>
            <person name="Amaro Gonzalez C."/>
        </authorList>
    </citation>
    <scope>NUCLEOTIDE SEQUENCE</scope>
</reference>